<dbReference type="GO" id="GO:0016117">
    <property type="term" value="P:carotenoid biosynthetic process"/>
    <property type="evidence" value="ECO:0007669"/>
    <property type="project" value="UniProtKB-KW"/>
</dbReference>
<dbReference type="InterPro" id="IPR002060">
    <property type="entry name" value="Squ/phyt_synthse"/>
</dbReference>
<proteinExistence type="inferred from homology"/>
<evidence type="ECO:0000256" key="4">
    <source>
        <dbReference type="ARBA" id="ARBA00022679"/>
    </source>
</evidence>
<organism evidence="6">
    <name type="scientific">Micromonas pusilla</name>
    <name type="common">Picoplanktonic green alga</name>
    <name type="synonym">Chromulina pusilla</name>
    <dbReference type="NCBI Taxonomy" id="38833"/>
    <lineage>
        <taxon>Eukaryota</taxon>
        <taxon>Viridiplantae</taxon>
        <taxon>Chlorophyta</taxon>
        <taxon>Mamiellophyceae</taxon>
        <taxon>Mamiellales</taxon>
        <taxon>Mamiellaceae</taxon>
        <taxon>Micromonas</taxon>
    </lineage>
</organism>
<keyword evidence="4" id="KW-0808">Transferase</keyword>
<dbReference type="GO" id="GO:0051996">
    <property type="term" value="F:squalene synthase [NAD(P)H] activity"/>
    <property type="evidence" value="ECO:0007669"/>
    <property type="project" value="InterPro"/>
</dbReference>
<dbReference type="EC" id="2.5.1.32" evidence="3"/>
<dbReference type="SFLD" id="SFLDG01018">
    <property type="entry name" value="Squalene/Phytoene_Synthase_Lik"/>
    <property type="match status" value="1"/>
</dbReference>
<accession>A0A7S0IGU9</accession>
<dbReference type="SFLD" id="SFLDS00005">
    <property type="entry name" value="Isoprenoid_Synthase_Type_I"/>
    <property type="match status" value="1"/>
</dbReference>
<name>A0A7S0IGU9_MICPS</name>
<evidence type="ECO:0000256" key="5">
    <source>
        <dbReference type="ARBA" id="ARBA00022746"/>
    </source>
</evidence>
<dbReference type="InterPro" id="IPR008949">
    <property type="entry name" value="Isoprenoid_synthase_dom_sf"/>
</dbReference>
<evidence type="ECO:0000256" key="2">
    <source>
        <dbReference type="ARBA" id="ARBA00006251"/>
    </source>
</evidence>
<dbReference type="AlphaFoldDB" id="A0A7S0IGU9"/>
<dbReference type="InterPro" id="IPR033904">
    <property type="entry name" value="Trans_IPPS_HH"/>
</dbReference>
<dbReference type="InterPro" id="IPR019845">
    <property type="entry name" value="Squalene/phytoene_synthase_CS"/>
</dbReference>
<protein>
    <recommendedName>
        <fullName evidence="3">15-cis-phytoene synthase</fullName>
        <ecNumber evidence="3">2.5.1.32</ecNumber>
    </recommendedName>
</protein>
<evidence type="ECO:0000256" key="3">
    <source>
        <dbReference type="ARBA" id="ARBA00012396"/>
    </source>
</evidence>
<comment type="catalytic activity">
    <reaction evidence="1">
        <text>2 (2E,6E,10E)-geranylgeranyl diphosphate = 15-cis-phytoene + 2 diphosphate</text>
        <dbReference type="Rhea" id="RHEA:34475"/>
        <dbReference type="ChEBI" id="CHEBI:27787"/>
        <dbReference type="ChEBI" id="CHEBI:33019"/>
        <dbReference type="ChEBI" id="CHEBI:58756"/>
        <dbReference type="EC" id="2.5.1.32"/>
    </reaction>
</comment>
<dbReference type="PANTHER" id="PTHR31480">
    <property type="entry name" value="BIFUNCTIONAL LYCOPENE CYCLASE/PHYTOENE SYNTHASE"/>
    <property type="match status" value="1"/>
</dbReference>
<dbReference type="GO" id="GO:0004311">
    <property type="term" value="F:geranylgeranyl diphosphate synthase activity"/>
    <property type="evidence" value="ECO:0007669"/>
    <property type="project" value="InterPro"/>
</dbReference>
<dbReference type="EMBL" id="HBEQ01011167">
    <property type="protein sequence ID" value="CAD8521555.1"/>
    <property type="molecule type" value="Transcribed_RNA"/>
</dbReference>
<dbReference type="Gene3D" id="1.10.600.10">
    <property type="entry name" value="Farnesyl Diphosphate Synthase"/>
    <property type="match status" value="1"/>
</dbReference>
<reference evidence="6" key="1">
    <citation type="submission" date="2021-01" db="EMBL/GenBank/DDBJ databases">
        <authorList>
            <person name="Corre E."/>
            <person name="Pelletier E."/>
            <person name="Niang G."/>
            <person name="Scheremetjew M."/>
            <person name="Finn R."/>
            <person name="Kale V."/>
            <person name="Holt S."/>
            <person name="Cochrane G."/>
            <person name="Meng A."/>
            <person name="Brown T."/>
            <person name="Cohen L."/>
        </authorList>
    </citation>
    <scope>NUCLEOTIDE SEQUENCE</scope>
    <source>
        <strain evidence="6">CCMP1723</strain>
    </source>
</reference>
<evidence type="ECO:0000313" key="6">
    <source>
        <dbReference type="EMBL" id="CAD8521555.1"/>
    </source>
</evidence>
<dbReference type="GO" id="GO:0046905">
    <property type="term" value="F:15-cis-phytoene synthase activity"/>
    <property type="evidence" value="ECO:0007669"/>
    <property type="project" value="UniProtKB-EC"/>
</dbReference>
<sequence>MSAAYARSIAGLGHGGPPARGRRRPRRVAAVAVGPSPEAVEAAYTACEESTRASSATFFFATLLMRPTQRRSVQAIYAWCRELDDTVDGVEALRAPKEEADRKLSAIEADLRALFDDDRGGGPVVAPSSAPETIALADTIRRTPGLEAGPFLDMIAGMRSDLAVTLDVSTGLPSRMFDDWPALREYCYAVAGTVGLMTLPVMGTARGYTVEQASTPGIELGIALQLTNILRDVGEDARRGRLYLPLDAVATHGLTPREILDGVLDERYEALIEDEIRRAEAHFGRAADGVRMLAPAARLPVLAAAEIYGALLQKVRDNGYDNHTKRAYTTTREKLRALPGLARRAWFET</sequence>
<dbReference type="CDD" id="cd00683">
    <property type="entry name" value="Trans_IPPS_HH"/>
    <property type="match status" value="1"/>
</dbReference>
<evidence type="ECO:0000256" key="1">
    <source>
        <dbReference type="ARBA" id="ARBA00001805"/>
    </source>
</evidence>
<dbReference type="SUPFAM" id="SSF48576">
    <property type="entry name" value="Terpenoid synthases"/>
    <property type="match status" value="1"/>
</dbReference>
<dbReference type="InterPro" id="IPR044843">
    <property type="entry name" value="Trans_IPPS_bact-type"/>
</dbReference>
<comment type="similarity">
    <text evidence="2">Belongs to the phytoene/squalene synthase family.</text>
</comment>
<dbReference type="Pfam" id="PF00494">
    <property type="entry name" value="SQS_PSY"/>
    <property type="match status" value="1"/>
</dbReference>
<dbReference type="PROSITE" id="PS01045">
    <property type="entry name" value="SQUALEN_PHYTOEN_SYN_2"/>
    <property type="match status" value="1"/>
</dbReference>
<keyword evidence="5" id="KW-0125">Carotenoid biosynthesis</keyword>
<gene>
    <name evidence="6" type="ORF">MCOM1403_LOCUS8985</name>
</gene>
<dbReference type="SFLD" id="SFLDG01212">
    <property type="entry name" value="Phytoene_synthase_like"/>
    <property type="match status" value="1"/>
</dbReference>